<comment type="similarity">
    <text evidence="1">Belongs to the copine family.</text>
</comment>
<feature type="domain" description="C2" evidence="2">
    <location>
        <begin position="1"/>
        <end position="115"/>
    </location>
</feature>
<dbReference type="EMBL" id="LJIJ01000357">
    <property type="protein sequence ID" value="ODM98412.1"/>
    <property type="molecule type" value="Genomic_DNA"/>
</dbReference>
<dbReference type="Pfam" id="PF07002">
    <property type="entry name" value="Copine"/>
    <property type="match status" value="1"/>
</dbReference>
<name>A0A1D2MZG9_ORCCI</name>
<evidence type="ECO:0000313" key="3">
    <source>
        <dbReference type="EMBL" id="ODM98412.1"/>
    </source>
</evidence>
<keyword evidence="4" id="KW-1185">Reference proteome</keyword>
<dbReference type="Gene3D" id="2.60.40.150">
    <property type="entry name" value="C2 domain"/>
    <property type="match status" value="1"/>
</dbReference>
<dbReference type="PANTHER" id="PTHR10857:SF106">
    <property type="entry name" value="C2 DOMAIN-CONTAINING PROTEIN"/>
    <property type="match status" value="1"/>
</dbReference>
<dbReference type="PANTHER" id="PTHR10857">
    <property type="entry name" value="COPINE"/>
    <property type="match status" value="1"/>
</dbReference>
<dbReference type="CDD" id="cd04048">
    <property type="entry name" value="C2A_Copine"/>
    <property type="match status" value="1"/>
</dbReference>
<evidence type="ECO:0000256" key="1">
    <source>
        <dbReference type="ARBA" id="ARBA00009048"/>
    </source>
</evidence>
<dbReference type="SUPFAM" id="SSF49562">
    <property type="entry name" value="C2 domain (Calcium/lipid-binding domain, CaLB)"/>
    <property type="match status" value="1"/>
</dbReference>
<proteinExistence type="inferred from homology"/>
<dbReference type="STRING" id="48709.A0A1D2MZG9"/>
<organism evidence="3 4">
    <name type="scientific">Orchesella cincta</name>
    <name type="common">Springtail</name>
    <name type="synonym">Podura cincta</name>
    <dbReference type="NCBI Taxonomy" id="48709"/>
    <lineage>
        <taxon>Eukaryota</taxon>
        <taxon>Metazoa</taxon>
        <taxon>Ecdysozoa</taxon>
        <taxon>Arthropoda</taxon>
        <taxon>Hexapoda</taxon>
        <taxon>Collembola</taxon>
        <taxon>Entomobryomorpha</taxon>
        <taxon>Entomobryoidea</taxon>
        <taxon>Orchesellidae</taxon>
        <taxon>Orchesellinae</taxon>
        <taxon>Orchesella</taxon>
    </lineage>
</organism>
<dbReference type="OMA" id="HKYIGET"/>
<dbReference type="InterPro" id="IPR010734">
    <property type="entry name" value="Copine_C"/>
</dbReference>
<dbReference type="InterPro" id="IPR035892">
    <property type="entry name" value="C2_domain_sf"/>
</dbReference>
<reference evidence="3 4" key="1">
    <citation type="journal article" date="2016" name="Genome Biol. Evol.">
        <title>Gene Family Evolution Reflects Adaptation to Soil Environmental Stressors in the Genome of the Collembolan Orchesella cincta.</title>
        <authorList>
            <person name="Faddeeva-Vakhrusheva A."/>
            <person name="Derks M.F."/>
            <person name="Anvar S.Y."/>
            <person name="Agamennone V."/>
            <person name="Suring W."/>
            <person name="Smit S."/>
            <person name="van Straalen N.M."/>
            <person name="Roelofs D."/>
        </authorList>
    </citation>
    <scope>NUCLEOTIDE SEQUENCE [LARGE SCALE GENOMIC DNA]</scope>
    <source>
        <tissue evidence="3">Mixed pool</tissue>
    </source>
</reference>
<protein>
    <submittedName>
        <fullName evidence="3">Copine-8</fullName>
    </submittedName>
</protein>
<dbReference type="GO" id="GO:0005544">
    <property type="term" value="F:calcium-dependent phospholipid binding"/>
    <property type="evidence" value="ECO:0007669"/>
    <property type="project" value="InterPro"/>
</dbReference>
<dbReference type="SMART" id="SM00239">
    <property type="entry name" value="C2"/>
    <property type="match status" value="1"/>
</dbReference>
<dbReference type="OrthoDB" id="5855668at2759"/>
<dbReference type="SUPFAM" id="SSF53300">
    <property type="entry name" value="vWA-like"/>
    <property type="match status" value="1"/>
</dbReference>
<dbReference type="GO" id="GO:0071277">
    <property type="term" value="P:cellular response to calcium ion"/>
    <property type="evidence" value="ECO:0007669"/>
    <property type="project" value="TreeGrafter"/>
</dbReference>
<dbReference type="Proteomes" id="UP000094527">
    <property type="component" value="Unassembled WGS sequence"/>
</dbReference>
<sequence>MQSIQNQPTFCNRNLLDKDILSKSDPMCVVYHKPRGSDHWVELLRTETIKDTLNPDFTRKVTMEYRFEEQQPLRFELYDIDSASHNLADHDFLGFIECTLAHIVAAGSQGLSQPLNPNPYVTDAPSGKPDEAGTIILLAEELASLKDEVNICFSVHSHSESNAACRLPFHWVHFQVTIKFGGSEIGTTTCFVFRPSVMYTISKLNDAGKSIIVHRSEKVTGRNPTWLPTTISVRSLCNGDKDRTLKVDCYEIGMGSTQKCIGSCNTSLNQLVELGTGGIRLRHPDGRETNSTLLVLQCQIKPIYTFLDYIQNGTQIHCCFAIDFTSSNGDPSDPASLHFFSDSTIIQDYDAGKMFPVYGFGARIPPLGAVSHNFYVTLTQSSYCYGIPGVMESYRNCIRQIQMYGPTCFSPIINHVAQMAAQNQNGEHYYILLIITDGIITDMPNTKEAIVNASTLPLSIIILAELISQPWKSLTAMQFVFHIVQFVPYRDAYSWMKSTVGPGYGAGPVSPLAPPPAGQWAVPNDATHKLAQVKLAQEVLAEIPDQLTGYMKSRGIFPGKTHSASSKSRLVTNA</sequence>
<dbReference type="InterPro" id="IPR000008">
    <property type="entry name" value="C2_dom"/>
</dbReference>
<dbReference type="InterPro" id="IPR036465">
    <property type="entry name" value="vWFA_dom_sf"/>
</dbReference>
<dbReference type="Pfam" id="PF00168">
    <property type="entry name" value="C2"/>
    <property type="match status" value="2"/>
</dbReference>
<dbReference type="GO" id="GO:0032991">
    <property type="term" value="C:protein-containing complex"/>
    <property type="evidence" value="ECO:0007669"/>
    <property type="project" value="UniProtKB-ARBA"/>
</dbReference>
<gene>
    <name evidence="3" type="ORF">Ocin01_08267</name>
</gene>
<comment type="caution">
    <text evidence="3">The sequence shown here is derived from an EMBL/GenBank/DDBJ whole genome shotgun (WGS) entry which is preliminary data.</text>
</comment>
<evidence type="ECO:0000313" key="4">
    <source>
        <dbReference type="Proteomes" id="UP000094527"/>
    </source>
</evidence>
<dbReference type="GO" id="GO:0005886">
    <property type="term" value="C:plasma membrane"/>
    <property type="evidence" value="ECO:0007669"/>
    <property type="project" value="TreeGrafter"/>
</dbReference>
<dbReference type="AlphaFoldDB" id="A0A1D2MZG9"/>
<accession>A0A1D2MZG9</accession>
<dbReference type="FunFam" id="2.60.40.150:FF:000099">
    <property type="entry name" value="Copine 3"/>
    <property type="match status" value="1"/>
</dbReference>
<evidence type="ECO:0000259" key="2">
    <source>
        <dbReference type="PROSITE" id="PS50004"/>
    </source>
</evidence>
<dbReference type="InterPro" id="IPR045052">
    <property type="entry name" value="Copine"/>
</dbReference>
<dbReference type="PROSITE" id="PS50004">
    <property type="entry name" value="C2"/>
    <property type="match status" value="1"/>
</dbReference>